<organism evidence="1 2">
    <name type="scientific">Agromyces rhizosphaerae</name>
    <dbReference type="NCBI Taxonomy" id="88374"/>
    <lineage>
        <taxon>Bacteria</taxon>
        <taxon>Bacillati</taxon>
        <taxon>Actinomycetota</taxon>
        <taxon>Actinomycetes</taxon>
        <taxon>Micrococcales</taxon>
        <taxon>Microbacteriaceae</taxon>
        <taxon>Agromyces</taxon>
    </lineage>
</organism>
<proteinExistence type="predicted"/>
<dbReference type="EMBL" id="BSDP01000001">
    <property type="protein sequence ID" value="GLI28515.1"/>
    <property type="molecule type" value="Genomic_DNA"/>
</dbReference>
<sequence length="190" mass="19146">MLATQRLPRIVAIMLAALLAIVFAIALTGAKGGNGHGGPGGNSAVAKLCNQGSWEELAPSADPLTPFESEEACVAYGAQGGSIVAVTDARLLVHAEGASGTAPTSECDIRLELSEPDPAWSDVAVSVTFETSTGAVQVATVLDAGNAWSTLLVGEVTGFTLQEVITGATATANTGAEIPVEFGYTSCQPA</sequence>
<evidence type="ECO:0000313" key="2">
    <source>
        <dbReference type="Proteomes" id="UP001144396"/>
    </source>
</evidence>
<keyword evidence="2" id="KW-1185">Reference proteome</keyword>
<name>A0A9W6FQG6_9MICO</name>
<comment type="caution">
    <text evidence="1">The sequence shown here is derived from an EMBL/GenBank/DDBJ whole genome shotgun (WGS) entry which is preliminary data.</text>
</comment>
<gene>
    <name evidence="1" type="ORF">ARHIZOSPH14_27570</name>
</gene>
<dbReference type="AlphaFoldDB" id="A0A9W6FQG6"/>
<dbReference type="RefSeq" id="WP_281885957.1">
    <property type="nucleotide sequence ID" value="NZ_BSDP01000001.1"/>
</dbReference>
<dbReference type="Proteomes" id="UP001144396">
    <property type="component" value="Unassembled WGS sequence"/>
</dbReference>
<reference evidence="1" key="1">
    <citation type="submission" date="2022-12" db="EMBL/GenBank/DDBJ databases">
        <title>Reference genome sequencing for broad-spectrum identification of bacterial and archaeal isolates by mass spectrometry.</title>
        <authorList>
            <person name="Sekiguchi Y."/>
            <person name="Tourlousse D.M."/>
        </authorList>
    </citation>
    <scope>NUCLEOTIDE SEQUENCE</scope>
    <source>
        <strain evidence="1">14</strain>
    </source>
</reference>
<protein>
    <submittedName>
        <fullName evidence="1">Uncharacterized protein</fullName>
    </submittedName>
</protein>
<accession>A0A9W6FQG6</accession>
<evidence type="ECO:0000313" key="1">
    <source>
        <dbReference type="EMBL" id="GLI28515.1"/>
    </source>
</evidence>